<dbReference type="InterPro" id="IPR002925">
    <property type="entry name" value="Dienelactn_hydro"/>
</dbReference>
<evidence type="ECO:0000256" key="1">
    <source>
        <dbReference type="ARBA" id="ARBA00022801"/>
    </source>
</evidence>
<keyword evidence="5" id="KW-1185">Reference proteome</keyword>
<dbReference type="Gene3D" id="3.40.50.1820">
    <property type="entry name" value="alpha/beta hydrolase"/>
    <property type="match status" value="1"/>
</dbReference>
<feature type="transmembrane region" description="Helical" evidence="2">
    <location>
        <begin position="6"/>
        <end position="25"/>
    </location>
</feature>
<keyword evidence="2" id="KW-1133">Transmembrane helix</keyword>
<dbReference type="EMBL" id="JAZDRO010000001">
    <property type="protein sequence ID" value="MEE2565325.1"/>
    <property type="molecule type" value="Genomic_DNA"/>
</dbReference>
<gene>
    <name evidence="4" type="ORF">V0U35_01430</name>
</gene>
<evidence type="ECO:0000313" key="4">
    <source>
        <dbReference type="EMBL" id="MEE2565325.1"/>
    </source>
</evidence>
<name>A0ABU7LUU9_9PROT</name>
<dbReference type="GO" id="GO:0016787">
    <property type="term" value="F:hydrolase activity"/>
    <property type="evidence" value="ECO:0007669"/>
    <property type="project" value="UniProtKB-KW"/>
</dbReference>
<keyword evidence="1 4" id="KW-0378">Hydrolase</keyword>
<evidence type="ECO:0000313" key="5">
    <source>
        <dbReference type="Proteomes" id="UP001310692"/>
    </source>
</evidence>
<reference evidence="4 5" key="1">
    <citation type="submission" date="2024-01" db="EMBL/GenBank/DDBJ databases">
        <title>Hyphobacterium bacterium isolated from marine sediment.</title>
        <authorList>
            <person name="Zhao S."/>
        </authorList>
    </citation>
    <scope>NUCLEOTIDE SEQUENCE [LARGE SCALE GENOMIC DNA]</scope>
    <source>
        <strain evidence="4 5">Y60-23</strain>
    </source>
</reference>
<dbReference type="RefSeq" id="WP_330194863.1">
    <property type="nucleotide sequence ID" value="NZ_JAZDRO010000001.1"/>
</dbReference>
<organism evidence="4 5">
    <name type="scientific">Hyphobacterium marinum</name>
    <dbReference type="NCBI Taxonomy" id="3116574"/>
    <lineage>
        <taxon>Bacteria</taxon>
        <taxon>Pseudomonadati</taxon>
        <taxon>Pseudomonadota</taxon>
        <taxon>Alphaproteobacteria</taxon>
        <taxon>Maricaulales</taxon>
        <taxon>Maricaulaceae</taxon>
        <taxon>Hyphobacterium</taxon>
    </lineage>
</organism>
<keyword evidence="2" id="KW-0472">Membrane</keyword>
<sequence>MTPGPVLFIAFAVTFVVLGGLAWLMRHRGVFVRIERQSPSALARRLKPHTAIYAPPGPGPFPAVILLHGCGGPRGVTEAYGRRCAEAGFIAFAPDSLALRGIGYREAVSKVCTGACLRAGERAGDVFAALEIARVDRRVDQTRIALAGWSHGAWTILDALTWAAERRPPPSLQRLPKAGVSGVKGVYAFYPYSGFLARSRGHDWPAGIRVEALLVPGDTVCDDADSVKMLEARRAAGSDTAWDWMEGATHGFDEPDHLPGSGLTFDRDLARKGEEKLLAFLKRTLL</sequence>
<dbReference type="PANTHER" id="PTHR22946">
    <property type="entry name" value="DIENELACTONE HYDROLASE DOMAIN-CONTAINING PROTEIN-RELATED"/>
    <property type="match status" value="1"/>
</dbReference>
<comment type="caution">
    <text evidence="4">The sequence shown here is derived from an EMBL/GenBank/DDBJ whole genome shotgun (WGS) entry which is preliminary data.</text>
</comment>
<dbReference type="Proteomes" id="UP001310692">
    <property type="component" value="Unassembled WGS sequence"/>
</dbReference>
<dbReference type="SUPFAM" id="SSF53474">
    <property type="entry name" value="alpha/beta-Hydrolases"/>
    <property type="match status" value="1"/>
</dbReference>
<accession>A0ABU7LUU9</accession>
<feature type="domain" description="Dienelactone hydrolase" evidence="3">
    <location>
        <begin position="51"/>
        <end position="157"/>
    </location>
</feature>
<evidence type="ECO:0000256" key="2">
    <source>
        <dbReference type="SAM" id="Phobius"/>
    </source>
</evidence>
<protein>
    <submittedName>
        <fullName evidence="4">Dienelactone hydrolase family protein</fullName>
    </submittedName>
</protein>
<dbReference type="Pfam" id="PF01738">
    <property type="entry name" value="DLH"/>
    <property type="match status" value="1"/>
</dbReference>
<dbReference type="PANTHER" id="PTHR22946:SF9">
    <property type="entry name" value="POLYKETIDE TRANSFERASE AF380"/>
    <property type="match status" value="1"/>
</dbReference>
<dbReference type="InterPro" id="IPR029058">
    <property type="entry name" value="AB_hydrolase_fold"/>
</dbReference>
<dbReference type="InterPro" id="IPR050261">
    <property type="entry name" value="FrsA_esterase"/>
</dbReference>
<keyword evidence="2" id="KW-0812">Transmembrane</keyword>
<proteinExistence type="predicted"/>
<evidence type="ECO:0000259" key="3">
    <source>
        <dbReference type="Pfam" id="PF01738"/>
    </source>
</evidence>